<protein>
    <recommendedName>
        <fullName evidence="3">Lipoprotein</fullName>
    </recommendedName>
</protein>
<gene>
    <name evidence="1" type="ORF">EC501_08805</name>
</gene>
<organism evidence="1 2">
    <name type="scientific">Lysinibacillus halotolerans</name>
    <dbReference type="NCBI Taxonomy" id="1368476"/>
    <lineage>
        <taxon>Bacteria</taxon>
        <taxon>Bacillati</taxon>
        <taxon>Bacillota</taxon>
        <taxon>Bacilli</taxon>
        <taxon>Bacillales</taxon>
        <taxon>Bacillaceae</taxon>
        <taxon>Lysinibacillus</taxon>
    </lineage>
</organism>
<accession>A0A3M8H9N7</accession>
<dbReference type="RefSeq" id="WP_122971918.1">
    <property type="nucleotide sequence ID" value="NZ_RHLQ01000018.1"/>
</dbReference>
<dbReference type="PROSITE" id="PS51257">
    <property type="entry name" value="PROKAR_LIPOPROTEIN"/>
    <property type="match status" value="1"/>
</dbReference>
<dbReference type="OrthoDB" id="1880153at2"/>
<evidence type="ECO:0000313" key="1">
    <source>
        <dbReference type="EMBL" id="RNC99086.1"/>
    </source>
</evidence>
<dbReference type="Proteomes" id="UP000279909">
    <property type="component" value="Unassembled WGS sequence"/>
</dbReference>
<evidence type="ECO:0008006" key="3">
    <source>
        <dbReference type="Google" id="ProtNLM"/>
    </source>
</evidence>
<keyword evidence="2" id="KW-1185">Reference proteome</keyword>
<dbReference type="AlphaFoldDB" id="A0A3M8H9N7"/>
<comment type="caution">
    <text evidence="1">The sequence shown here is derived from an EMBL/GenBank/DDBJ whole genome shotgun (WGS) entry which is preliminary data.</text>
</comment>
<name>A0A3M8H9N7_9BACI</name>
<proteinExistence type="predicted"/>
<dbReference type="EMBL" id="RHLQ01000018">
    <property type="protein sequence ID" value="RNC99086.1"/>
    <property type="molecule type" value="Genomic_DNA"/>
</dbReference>
<evidence type="ECO:0000313" key="2">
    <source>
        <dbReference type="Proteomes" id="UP000279909"/>
    </source>
</evidence>
<reference evidence="1 2" key="1">
    <citation type="journal article" date="2014" name="Int. J. Syst. Evol. Microbiol.">
        <title>Lysinibacillus halotolerans sp. nov., isolated from saline-alkaline soil.</title>
        <authorList>
            <person name="Kong D."/>
            <person name="Wang Y."/>
            <person name="Zhao B."/>
            <person name="Li Y."/>
            <person name="Song J."/>
            <person name="Zhai Y."/>
            <person name="Zhang C."/>
            <person name="Wang H."/>
            <person name="Chen X."/>
            <person name="Zhao B."/>
            <person name="Ruan Z."/>
        </authorList>
    </citation>
    <scope>NUCLEOTIDE SEQUENCE [LARGE SCALE GENOMIC DNA]</scope>
    <source>
        <strain evidence="1 2">MCCC 1A12703</strain>
    </source>
</reference>
<sequence length="236" mass="27347">MKRMLMILLMISLIIGIGGCIENGKEESVSKEEAVEALKNKALDYLSKYDDDFELVSFQSASLMAQYNDLVVYSSKYDANFNVHIKDGEKDEEMEFTDDYFTLDLVEPGSEYMNEIVREYLPNANTKIKLLTQSIKEYKDGIEDFEDYYNSKYFLIKLYVFDSTLSFENKSKINSVLERLKSKPIMVEFVQIKEQAKVEDFVKNHTLNEILESELPIKSLEFTISKNGEIEEGTIE</sequence>